<evidence type="ECO:0000259" key="5">
    <source>
        <dbReference type="Pfam" id="PF08100"/>
    </source>
</evidence>
<evidence type="ECO:0000313" key="7">
    <source>
        <dbReference type="Proteomes" id="UP000736335"/>
    </source>
</evidence>
<protein>
    <submittedName>
        <fullName evidence="6">S-adenosyl-L-methionine-dependent methyltransferase</fullName>
    </submittedName>
</protein>
<evidence type="ECO:0000259" key="4">
    <source>
        <dbReference type="Pfam" id="PF00891"/>
    </source>
</evidence>
<dbReference type="InterPro" id="IPR001077">
    <property type="entry name" value="COMT_C"/>
</dbReference>
<dbReference type="Pfam" id="PF00891">
    <property type="entry name" value="Methyltransf_2"/>
    <property type="match status" value="1"/>
</dbReference>
<reference evidence="6" key="2">
    <citation type="submission" date="2020-11" db="EMBL/GenBank/DDBJ databases">
        <authorList>
            <consortium name="DOE Joint Genome Institute"/>
            <person name="Kuo A."/>
            <person name="Miyauchi S."/>
            <person name="Kiss E."/>
            <person name="Drula E."/>
            <person name="Kohler A."/>
            <person name="Sanchez-Garcia M."/>
            <person name="Andreopoulos B."/>
            <person name="Barry K.W."/>
            <person name="Bonito G."/>
            <person name="Buee M."/>
            <person name="Carver A."/>
            <person name="Chen C."/>
            <person name="Cichocki N."/>
            <person name="Clum A."/>
            <person name="Culley D."/>
            <person name="Crous P.W."/>
            <person name="Fauchery L."/>
            <person name="Girlanda M."/>
            <person name="Hayes R."/>
            <person name="Keri Z."/>
            <person name="Labutti K."/>
            <person name="Lipzen A."/>
            <person name="Lombard V."/>
            <person name="Magnuson J."/>
            <person name="Maillard F."/>
            <person name="Morin E."/>
            <person name="Murat C."/>
            <person name="Nolan M."/>
            <person name="Ohm R."/>
            <person name="Pangilinan J."/>
            <person name="Pereira M."/>
            <person name="Perotto S."/>
            <person name="Peter M."/>
            <person name="Riley R."/>
            <person name="Sitrit Y."/>
            <person name="Stielow B."/>
            <person name="Szollosi G."/>
            <person name="Zifcakova L."/>
            <person name="Stursova M."/>
            <person name="Spatafora J.W."/>
            <person name="Tedersoo L."/>
            <person name="Vaario L.-M."/>
            <person name="Yamada A."/>
            <person name="Yan M."/>
            <person name="Wang P."/>
            <person name="Xu J."/>
            <person name="Bruns T."/>
            <person name="Baldrian P."/>
            <person name="Vilgalys R."/>
            <person name="Henrissat B."/>
            <person name="Grigoriev I.V."/>
            <person name="Hibbett D."/>
            <person name="Nagy L.G."/>
            <person name="Martin F.M."/>
        </authorList>
    </citation>
    <scope>NUCLEOTIDE SEQUENCE</scope>
    <source>
        <strain evidence="6">UH-Tt-Lm1</strain>
    </source>
</reference>
<name>A0A9P6L5L1_9AGAM</name>
<dbReference type="GO" id="GO:0008171">
    <property type="term" value="F:O-methyltransferase activity"/>
    <property type="evidence" value="ECO:0007669"/>
    <property type="project" value="InterPro"/>
</dbReference>
<dbReference type="AlphaFoldDB" id="A0A9P6L5L1"/>
<accession>A0A9P6L5L1</accession>
<dbReference type="SUPFAM" id="SSF53335">
    <property type="entry name" value="S-adenosyl-L-methionine-dependent methyltransferases"/>
    <property type="match status" value="1"/>
</dbReference>
<dbReference type="InterPro" id="IPR029063">
    <property type="entry name" value="SAM-dependent_MTases_sf"/>
</dbReference>
<evidence type="ECO:0000313" key="6">
    <source>
        <dbReference type="EMBL" id="KAF9783260.1"/>
    </source>
</evidence>
<dbReference type="Gene3D" id="1.10.10.10">
    <property type="entry name" value="Winged helix-like DNA-binding domain superfamily/Winged helix DNA-binding domain"/>
    <property type="match status" value="1"/>
</dbReference>
<evidence type="ECO:0000256" key="3">
    <source>
        <dbReference type="ARBA" id="ARBA00022691"/>
    </source>
</evidence>
<dbReference type="InterPro" id="IPR012967">
    <property type="entry name" value="COMT_dimerisation"/>
</dbReference>
<feature type="domain" description="O-methyltransferase dimerisation" evidence="5">
    <location>
        <begin position="87"/>
        <end position="164"/>
    </location>
</feature>
<dbReference type="InterPro" id="IPR036390">
    <property type="entry name" value="WH_DNA-bd_sf"/>
</dbReference>
<evidence type="ECO:0000256" key="2">
    <source>
        <dbReference type="ARBA" id="ARBA00022679"/>
    </source>
</evidence>
<dbReference type="PANTHER" id="PTHR43712">
    <property type="entry name" value="PUTATIVE (AFU_ORTHOLOGUE AFUA_4G14580)-RELATED"/>
    <property type="match status" value="1"/>
</dbReference>
<dbReference type="GO" id="GO:0032259">
    <property type="term" value="P:methylation"/>
    <property type="evidence" value="ECO:0007669"/>
    <property type="project" value="UniProtKB-KW"/>
</dbReference>
<dbReference type="PANTHER" id="PTHR43712:SF2">
    <property type="entry name" value="O-METHYLTRANSFERASE CICE"/>
    <property type="match status" value="1"/>
</dbReference>
<sequence>MAMVQERSSSTALGDFNALVEHLHSVIDTIASQVVNTIDTRDPSLVSDKPSTPASSELLSAFRKFTKLSDEFSSYATSPSEHLTAIAGAFYESTALNVVSELGIADLLGKERVPVNQLAKEANVDEGRLRHVMRMLANRQVFRETEYGSDVFMNNRMSSILLSSHEKNLKGFIGHWSDDGYRSADSTLKAFRPENANKSIFEVHHGMSLWDYFGRPEGVVARERGNRAMVGAEPILHGGLIYDYDWTKHGESATILDVGAGMGGAAIELTRKFPKLRIIMQDKPEVIESAKKFWETNAPECLPRVTMVPHNFFAPQPSQISQLPSPPKVYFLRFVLHDWFEDDCVKILKNIRDVIPSEEAGGRLYIAEILLDRDSDRFKYMVSAHMMNMTGALERKEGEFAEILKRSGFRIMNVHRNKGFISLIEAVPVEASKV</sequence>
<dbReference type="Gene3D" id="3.40.50.150">
    <property type="entry name" value="Vaccinia Virus protein VP39"/>
    <property type="match status" value="1"/>
</dbReference>
<dbReference type="Proteomes" id="UP000736335">
    <property type="component" value="Unassembled WGS sequence"/>
</dbReference>
<evidence type="ECO:0000256" key="1">
    <source>
        <dbReference type="ARBA" id="ARBA00022603"/>
    </source>
</evidence>
<keyword evidence="7" id="KW-1185">Reference proteome</keyword>
<dbReference type="PROSITE" id="PS51683">
    <property type="entry name" value="SAM_OMT_II"/>
    <property type="match status" value="1"/>
</dbReference>
<gene>
    <name evidence="6" type="ORF">BJ322DRAFT_1125858</name>
</gene>
<reference evidence="6" key="1">
    <citation type="journal article" date="2020" name="Nat. Commun.">
        <title>Large-scale genome sequencing of mycorrhizal fungi provides insights into the early evolution of symbiotic traits.</title>
        <authorList>
            <person name="Miyauchi S."/>
            <person name="Kiss E."/>
            <person name="Kuo A."/>
            <person name="Drula E."/>
            <person name="Kohler A."/>
            <person name="Sanchez-Garcia M."/>
            <person name="Morin E."/>
            <person name="Andreopoulos B."/>
            <person name="Barry K.W."/>
            <person name="Bonito G."/>
            <person name="Buee M."/>
            <person name="Carver A."/>
            <person name="Chen C."/>
            <person name="Cichocki N."/>
            <person name="Clum A."/>
            <person name="Culley D."/>
            <person name="Crous P.W."/>
            <person name="Fauchery L."/>
            <person name="Girlanda M."/>
            <person name="Hayes R.D."/>
            <person name="Keri Z."/>
            <person name="LaButti K."/>
            <person name="Lipzen A."/>
            <person name="Lombard V."/>
            <person name="Magnuson J."/>
            <person name="Maillard F."/>
            <person name="Murat C."/>
            <person name="Nolan M."/>
            <person name="Ohm R.A."/>
            <person name="Pangilinan J."/>
            <person name="Pereira M.F."/>
            <person name="Perotto S."/>
            <person name="Peter M."/>
            <person name="Pfister S."/>
            <person name="Riley R."/>
            <person name="Sitrit Y."/>
            <person name="Stielow J.B."/>
            <person name="Szollosi G."/>
            <person name="Zifcakova L."/>
            <person name="Stursova M."/>
            <person name="Spatafora J.W."/>
            <person name="Tedersoo L."/>
            <person name="Vaario L.M."/>
            <person name="Yamada A."/>
            <person name="Yan M."/>
            <person name="Wang P."/>
            <person name="Xu J."/>
            <person name="Bruns T."/>
            <person name="Baldrian P."/>
            <person name="Vilgalys R."/>
            <person name="Dunand C."/>
            <person name="Henrissat B."/>
            <person name="Grigoriev I.V."/>
            <person name="Hibbett D."/>
            <person name="Nagy L.G."/>
            <person name="Martin F.M."/>
        </authorList>
    </citation>
    <scope>NUCLEOTIDE SEQUENCE</scope>
    <source>
        <strain evidence="6">UH-Tt-Lm1</strain>
    </source>
</reference>
<dbReference type="InterPro" id="IPR036388">
    <property type="entry name" value="WH-like_DNA-bd_sf"/>
</dbReference>
<dbReference type="OrthoDB" id="1606438at2759"/>
<proteinExistence type="predicted"/>
<organism evidence="6 7">
    <name type="scientific">Thelephora terrestris</name>
    <dbReference type="NCBI Taxonomy" id="56493"/>
    <lineage>
        <taxon>Eukaryota</taxon>
        <taxon>Fungi</taxon>
        <taxon>Dikarya</taxon>
        <taxon>Basidiomycota</taxon>
        <taxon>Agaricomycotina</taxon>
        <taxon>Agaricomycetes</taxon>
        <taxon>Thelephorales</taxon>
        <taxon>Thelephoraceae</taxon>
        <taxon>Thelephora</taxon>
    </lineage>
</organism>
<dbReference type="CDD" id="cd02440">
    <property type="entry name" value="AdoMet_MTases"/>
    <property type="match status" value="1"/>
</dbReference>
<dbReference type="Pfam" id="PF08100">
    <property type="entry name" value="Dimerisation"/>
    <property type="match status" value="1"/>
</dbReference>
<keyword evidence="3" id="KW-0949">S-adenosyl-L-methionine</keyword>
<dbReference type="InterPro" id="IPR016461">
    <property type="entry name" value="COMT-like"/>
</dbReference>
<dbReference type="EMBL" id="WIUZ02000010">
    <property type="protein sequence ID" value="KAF9783260.1"/>
    <property type="molecule type" value="Genomic_DNA"/>
</dbReference>
<dbReference type="GO" id="GO:0046983">
    <property type="term" value="F:protein dimerization activity"/>
    <property type="evidence" value="ECO:0007669"/>
    <property type="project" value="InterPro"/>
</dbReference>
<keyword evidence="1 6" id="KW-0489">Methyltransferase</keyword>
<keyword evidence="2" id="KW-0808">Transferase</keyword>
<dbReference type="SUPFAM" id="SSF46785">
    <property type="entry name" value="Winged helix' DNA-binding domain"/>
    <property type="match status" value="1"/>
</dbReference>
<comment type="caution">
    <text evidence="6">The sequence shown here is derived from an EMBL/GenBank/DDBJ whole genome shotgun (WGS) entry which is preliminary data.</text>
</comment>
<feature type="domain" description="O-methyltransferase C-terminal" evidence="4">
    <location>
        <begin position="193"/>
        <end position="410"/>
    </location>
</feature>